<evidence type="ECO:0000313" key="7">
    <source>
        <dbReference type="Proteomes" id="UP001251857"/>
    </source>
</evidence>
<keyword evidence="1" id="KW-0328">Glycosyltransferase</keyword>
<dbReference type="Gene3D" id="3.40.50.2000">
    <property type="entry name" value="Glycogen Phosphorylase B"/>
    <property type="match status" value="2"/>
</dbReference>
<dbReference type="NCBIfam" id="TIGR02195">
    <property type="entry name" value="heptsyl_trn_II"/>
    <property type="match status" value="1"/>
</dbReference>
<comment type="catalytic activity">
    <reaction evidence="5">
        <text>an L-alpha-D-Hep-(1-&gt;5)-[alpha-Kdo-(2-&gt;4)]-alpha-Kdo-(2-&gt;6)-lipid A + ADP-L-glycero-beta-D-manno-heptose = an L-alpha-D-Hep-(1-&gt;3)-L-alpha-D-Hep-(1-&gt;5)-[alpha-Kdo-(2-&gt;4)]-alpha-Kdo-(2-&gt;6)-lipid A + ADP + H(+)</text>
        <dbReference type="Rhea" id="RHEA:74071"/>
        <dbReference type="ChEBI" id="CHEBI:15378"/>
        <dbReference type="ChEBI" id="CHEBI:61506"/>
        <dbReference type="ChEBI" id="CHEBI:193068"/>
        <dbReference type="ChEBI" id="CHEBI:193069"/>
        <dbReference type="ChEBI" id="CHEBI:456216"/>
        <dbReference type="EC" id="2.4.99.24"/>
    </reaction>
</comment>
<reference evidence="6 7" key="1">
    <citation type="submission" date="2023-09" db="EMBL/GenBank/DDBJ databases">
        <authorList>
            <person name="Rey-Velasco X."/>
        </authorList>
    </citation>
    <scope>NUCLEOTIDE SEQUENCE [LARGE SCALE GENOMIC DNA]</scope>
    <source>
        <strain evidence="6 7">W335</strain>
    </source>
</reference>
<gene>
    <name evidence="6" type="primary">waaF</name>
    <name evidence="6" type="ORF">RM532_08620</name>
</gene>
<proteinExistence type="inferred from homology"/>
<dbReference type="PANTHER" id="PTHR30160">
    <property type="entry name" value="TETRAACYLDISACCHARIDE 4'-KINASE-RELATED"/>
    <property type="match status" value="1"/>
</dbReference>
<dbReference type="InterPro" id="IPR051199">
    <property type="entry name" value="LPS_LOS_Heptosyltrfase"/>
</dbReference>
<evidence type="ECO:0000313" key="6">
    <source>
        <dbReference type="EMBL" id="MDT0635023.1"/>
    </source>
</evidence>
<dbReference type="EC" id="2.4.99.24" evidence="4"/>
<dbReference type="PANTHER" id="PTHR30160:SF7">
    <property type="entry name" value="ADP-HEPTOSE--LPS HEPTOSYLTRANSFERASE 2"/>
    <property type="match status" value="1"/>
</dbReference>
<evidence type="ECO:0000256" key="5">
    <source>
        <dbReference type="ARBA" id="ARBA00047503"/>
    </source>
</evidence>
<dbReference type="CDD" id="cd03789">
    <property type="entry name" value="GT9_LPS_heptosyltransferase"/>
    <property type="match status" value="1"/>
</dbReference>
<keyword evidence="7" id="KW-1185">Reference proteome</keyword>
<dbReference type="EMBL" id="JAVRIB010000007">
    <property type="protein sequence ID" value="MDT0635023.1"/>
    <property type="molecule type" value="Genomic_DNA"/>
</dbReference>
<dbReference type="RefSeq" id="WP_311652870.1">
    <property type="nucleotide sequence ID" value="NZ_JAVRIB010000007.1"/>
</dbReference>
<organism evidence="6 7">
    <name type="scientific">Spectribacter hydrogenoxidans</name>
    <dbReference type="NCBI Taxonomy" id="3075608"/>
    <lineage>
        <taxon>Bacteria</taxon>
        <taxon>Pseudomonadati</taxon>
        <taxon>Pseudomonadota</taxon>
        <taxon>Gammaproteobacteria</taxon>
        <taxon>Salinisphaerales</taxon>
        <taxon>Salinisphaeraceae</taxon>
        <taxon>Spectribacter</taxon>
    </lineage>
</organism>
<dbReference type="Pfam" id="PF01075">
    <property type="entry name" value="Glyco_transf_9"/>
    <property type="match status" value="1"/>
</dbReference>
<comment type="caution">
    <text evidence="6">The sequence shown here is derived from an EMBL/GenBank/DDBJ whole genome shotgun (WGS) entry which is preliminary data.</text>
</comment>
<evidence type="ECO:0000256" key="1">
    <source>
        <dbReference type="ARBA" id="ARBA00022676"/>
    </source>
</evidence>
<evidence type="ECO:0000256" key="4">
    <source>
        <dbReference type="ARBA" id="ARBA00044042"/>
    </source>
</evidence>
<keyword evidence="2" id="KW-0808">Transferase</keyword>
<dbReference type="InterPro" id="IPR011910">
    <property type="entry name" value="RfaF"/>
</dbReference>
<dbReference type="SUPFAM" id="SSF53756">
    <property type="entry name" value="UDP-Glycosyltransferase/glycogen phosphorylase"/>
    <property type="match status" value="1"/>
</dbReference>
<comment type="similarity">
    <text evidence="3">Belongs to the glycosyltransferase 9 family.</text>
</comment>
<protein>
    <recommendedName>
        <fullName evidence="4">lipopolysaccharide heptosyltransferase II</fullName>
        <ecNumber evidence="4">2.4.99.24</ecNumber>
    </recommendedName>
</protein>
<dbReference type="InterPro" id="IPR002201">
    <property type="entry name" value="Glyco_trans_9"/>
</dbReference>
<dbReference type="Proteomes" id="UP001251857">
    <property type="component" value="Unassembled WGS sequence"/>
</dbReference>
<evidence type="ECO:0000256" key="2">
    <source>
        <dbReference type="ARBA" id="ARBA00022679"/>
    </source>
</evidence>
<accession>A0ABU3C0D4</accession>
<evidence type="ECO:0000256" key="3">
    <source>
        <dbReference type="ARBA" id="ARBA00043995"/>
    </source>
</evidence>
<name>A0ABU3C0D4_9GAMM</name>
<sequence length="337" mass="36325">MVGPSWVGDMVMAQSLLKTLRERDPSVVLDVLAPGWSLPIIERMPEARQGFDLPAGHGELGWGKRRRVAEQLKSIGYDQAIVLPRTLKSALVPWFAGIPQRTGFLGESRFGLINDRRPFDAEHLPQTVQRYVALGLPPAAARPPRVPHPALTVDGKRQAALMDELGLDHNERFVGFMPGAEYGPAKQWPVAHFAALARALGRRGQRVLIFGSPKDAEVGGAIVDASGDVAVNLCGRTQLADVIDLLALCEMAVTNDSGLMHVAAAVGTPLVAIYGSSTPGFTPPLSDAARILHLDLACSPCFERRCPLGHTQCLTRIGVREVLEQLPDTRASDPQPA</sequence>